<feature type="transmembrane region" description="Helical" evidence="1">
    <location>
        <begin position="157"/>
        <end position="179"/>
    </location>
</feature>
<sequence length="444" mass="48556">MATTAQGAPLAGAQTGTPDMLPTKADDRIVALDFVRGAALFGILLMNITAFGLPAAYNNPLNAGGAEGANLGVWVMNAMLFEGTQRGLFSMLFGAGIILFTSRLEAKGRTDVADIYLRRNMWLTGFGLLNGFILLWSGDILYYYGLTAVLLFVFRKLAPRALLAIGVAGLLFNAGWNALDNSLLMRSHDAYVATQVEGATPTAEQKALAGEWEGALADHTITAEKRDVLIAERTAGYWSALKQTAALTVRFESWWFYRDFFDIFSMMIIGMALFKLGVFTLEKSTGFYLAMVAIGYGIGLSVNAYETRMIVADNFSLLAFSQAHITYDLGRLAMTAGHLGLLLLVVRSGIVPAFQRALAAVGRMAFTNYLTHSVVCAIFFVGLGYYGQLQRHELYFVVIAIWIAQLIISPIWLRAYSMGPMEWVWRYLTYGSAPALRKAAPAVA</sequence>
<keyword evidence="1" id="KW-1133">Transmembrane helix</keyword>
<feature type="transmembrane region" description="Helical" evidence="1">
    <location>
        <begin position="366"/>
        <end position="387"/>
    </location>
</feature>
<dbReference type="EMBL" id="WTYF01000004">
    <property type="protein sequence ID" value="MXO51228.1"/>
    <property type="molecule type" value="Genomic_DNA"/>
</dbReference>
<reference evidence="3 4" key="1">
    <citation type="submission" date="2019-12" db="EMBL/GenBank/DDBJ databases">
        <title>Genomic-based taxomic classification of the family Erythrobacteraceae.</title>
        <authorList>
            <person name="Xu L."/>
        </authorList>
    </citation>
    <scope>NUCLEOTIDE SEQUENCE [LARGE SCALE GENOMIC DNA]</scope>
    <source>
        <strain evidence="3 4">DSM 16225</strain>
    </source>
</reference>
<dbReference type="PANTHER" id="PTHR30590:SF2">
    <property type="entry name" value="INNER MEMBRANE PROTEIN"/>
    <property type="match status" value="1"/>
</dbReference>
<accession>A0A844Y291</accession>
<feature type="transmembrane region" description="Helical" evidence="1">
    <location>
        <begin position="38"/>
        <end position="57"/>
    </location>
</feature>
<feature type="transmembrane region" description="Helical" evidence="1">
    <location>
        <begin position="325"/>
        <end position="346"/>
    </location>
</feature>
<evidence type="ECO:0000313" key="3">
    <source>
        <dbReference type="EMBL" id="MXO51228.1"/>
    </source>
</evidence>
<evidence type="ECO:0000256" key="1">
    <source>
        <dbReference type="SAM" id="Phobius"/>
    </source>
</evidence>
<gene>
    <name evidence="3" type="ORF">GRI42_07910</name>
</gene>
<comment type="caution">
    <text evidence="3">The sequence shown here is derived from an EMBL/GenBank/DDBJ whole genome shotgun (WGS) entry which is preliminary data.</text>
</comment>
<organism evidence="3 4">
    <name type="scientific">Qipengyuania gaetbuli</name>
    <dbReference type="NCBI Taxonomy" id="266952"/>
    <lineage>
        <taxon>Bacteria</taxon>
        <taxon>Pseudomonadati</taxon>
        <taxon>Pseudomonadota</taxon>
        <taxon>Alphaproteobacteria</taxon>
        <taxon>Sphingomonadales</taxon>
        <taxon>Erythrobacteraceae</taxon>
        <taxon>Qipengyuania</taxon>
    </lineage>
</organism>
<feature type="transmembrane region" description="Helical" evidence="1">
    <location>
        <begin position="83"/>
        <end position="101"/>
    </location>
</feature>
<feature type="transmembrane region" description="Helical" evidence="1">
    <location>
        <begin position="394"/>
        <end position="413"/>
    </location>
</feature>
<dbReference type="OrthoDB" id="9807744at2"/>
<dbReference type="InterPro" id="IPR007349">
    <property type="entry name" value="DUF418"/>
</dbReference>
<dbReference type="RefSeq" id="WP_160607817.1">
    <property type="nucleotide sequence ID" value="NZ_WTYF01000004.1"/>
</dbReference>
<feature type="transmembrane region" description="Helical" evidence="1">
    <location>
        <begin position="260"/>
        <end position="281"/>
    </location>
</feature>
<dbReference type="AlphaFoldDB" id="A0A844Y291"/>
<keyword evidence="1" id="KW-0472">Membrane</keyword>
<keyword evidence="1" id="KW-0812">Transmembrane</keyword>
<feature type="transmembrane region" description="Helical" evidence="1">
    <location>
        <begin position="122"/>
        <end position="145"/>
    </location>
</feature>
<keyword evidence="4" id="KW-1185">Reference proteome</keyword>
<dbReference type="PANTHER" id="PTHR30590">
    <property type="entry name" value="INNER MEMBRANE PROTEIN"/>
    <property type="match status" value="1"/>
</dbReference>
<protein>
    <submittedName>
        <fullName evidence="3">DUF418 domain-containing protein</fullName>
    </submittedName>
</protein>
<evidence type="ECO:0000259" key="2">
    <source>
        <dbReference type="Pfam" id="PF04235"/>
    </source>
</evidence>
<evidence type="ECO:0000313" key="4">
    <source>
        <dbReference type="Proteomes" id="UP000444185"/>
    </source>
</evidence>
<feature type="transmembrane region" description="Helical" evidence="1">
    <location>
        <begin position="287"/>
        <end position="305"/>
    </location>
</feature>
<dbReference type="Pfam" id="PF04235">
    <property type="entry name" value="DUF418"/>
    <property type="match status" value="1"/>
</dbReference>
<proteinExistence type="predicted"/>
<dbReference type="Proteomes" id="UP000444185">
    <property type="component" value="Unassembled WGS sequence"/>
</dbReference>
<dbReference type="InterPro" id="IPR052529">
    <property type="entry name" value="Bact_Transport_Assoc"/>
</dbReference>
<feature type="domain" description="DUF418" evidence="2">
    <location>
        <begin position="273"/>
        <end position="431"/>
    </location>
</feature>
<name>A0A844Y291_9SPHN</name>